<dbReference type="InterPro" id="IPR001034">
    <property type="entry name" value="DeoR_HTH"/>
</dbReference>
<dbReference type="Pfam" id="PF08220">
    <property type="entry name" value="HTH_DeoR"/>
    <property type="match status" value="1"/>
</dbReference>
<dbReference type="Gene3D" id="1.10.10.10">
    <property type="entry name" value="Winged helix-like DNA-binding domain superfamily/Winged helix DNA-binding domain"/>
    <property type="match status" value="1"/>
</dbReference>
<evidence type="ECO:0000256" key="1">
    <source>
        <dbReference type="ARBA" id="ARBA00022491"/>
    </source>
</evidence>
<proteinExistence type="predicted"/>
<dbReference type="SMART" id="SM01134">
    <property type="entry name" value="DeoRC"/>
    <property type="match status" value="1"/>
</dbReference>
<dbReference type="PROSITE" id="PS00894">
    <property type="entry name" value="HTH_DEOR_1"/>
    <property type="match status" value="1"/>
</dbReference>
<dbReference type="SUPFAM" id="SSF46785">
    <property type="entry name" value="Winged helix' DNA-binding domain"/>
    <property type="match status" value="1"/>
</dbReference>
<dbReference type="PANTHER" id="PTHR30363">
    <property type="entry name" value="HTH-TYPE TRANSCRIPTIONAL REGULATOR SRLR-RELATED"/>
    <property type="match status" value="1"/>
</dbReference>
<evidence type="ECO:0000256" key="2">
    <source>
        <dbReference type="ARBA" id="ARBA00023015"/>
    </source>
</evidence>
<dbReference type="Proteomes" id="UP001560573">
    <property type="component" value="Unassembled WGS sequence"/>
</dbReference>
<evidence type="ECO:0000259" key="5">
    <source>
        <dbReference type="PROSITE" id="PS51000"/>
    </source>
</evidence>
<gene>
    <name evidence="6" type="ORF">QTN47_25665</name>
</gene>
<protein>
    <submittedName>
        <fullName evidence="6">DeoR/GlpR family DNA-binding transcription regulator</fullName>
    </submittedName>
</protein>
<dbReference type="PRINTS" id="PR00037">
    <property type="entry name" value="HTHLACR"/>
</dbReference>
<organism evidence="6 7">
    <name type="scientific">Danxiaibacter flavus</name>
    <dbReference type="NCBI Taxonomy" id="3049108"/>
    <lineage>
        <taxon>Bacteria</taxon>
        <taxon>Pseudomonadati</taxon>
        <taxon>Bacteroidota</taxon>
        <taxon>Chitinophagia</taxon>
        <taxon>Chitinophagales</taxon>
        <taxon>Chitinophagaceae</taxon>
        <taxon>Danxiaibacter</taxon>
    </lineage>
</organism>
<dbReference type="InterPro" id="IPR037171">
    <property type="entry name" value="NagB/RpiA_transferase-like"/>
</dbReference>
<evidence type="ECO:0000313" key="7">
    <source>
        <dbReference type="Proteomes" id="UP001560573"/>
    </source>
</evidence>
<name>A0ABV3ZM61_9BACT</name>
<dbReference type="InterPro" id="IPR050313">
    <property type="entry name" value="Carb_Metab_HTH_regulators"/>
</dbReference>
<dbReference type="EMBL" id="JAULBC010000011">
    <property type="protein sequence ID" value="MEX6690923.1"/>
    <property type="molecule type" value="Genomic_DNA"/>
</dbReference>
<dbReference type="PROSITE" id="PS51000">
    <property type="entry name" value="HTH_DEOR_2"/>
    <property type="match status" value="1"/>
</dbReference>
<keyword evidence="4" id="KW-0804">Transcription</keyword>
<dbReference type="SMART" id="SM00420">
    <property type="entry name" value="HTH_DEOR"/>
    <property type="match status" value="1"/>
</dbReference>
<sequence>MLKEERHQIILKEINLHNKVYSTDLSEKLQVSEDTIRRDLNEMSDLGLILKVHGGAMSKTFHYPFNSQNPVYALEAKHVIADKVIGLFKKGMMILVEGGTTIMEIAKKIPADLQATFLTVSPQVALALAEHENIEVISIGGRLAKSANIHTGASVIYEIGNIKPDLCIIGTNGISQEHGLTDSDWEVVQVIKAMIRAAKKVAVVTIAEKFNSVKRIKIADIKDIDYLVTELSPNSPMLAQYNGAEKPVLL</sequence>
<dbReference type="PANTHER" id="PTHR30363:SF4">
    <property type="entry name" value="GLYCEROL-3-PHOSPHATE REGULON REPRESSOR"/>
    <property type="match status" value="1"/>
</dbReference>
<comment type="caution">
    <text evidence="6">The sequence shown here is derived from an EMBL/GenBank/DDBJ whole genome shotgun (WGS) entry which is preliminary data.</text>
</comment>
<keyword evidence="3 6" id="KW-0238">DNA-binding</keyword>
<dbReference type="RefSeq" id="WP_369332339.1">
    <property type="nucleotide sequence ID" value="NZ_JAULBC010000011.1"/>
</dbReference>
<evidence type="ECO:0000256" key="4">
    <source>
        <dbReference type="ARBA" id="ARBA00023163"/>
    </source>
</evidence>
<dbReference type="SUPFAM" id="SSF100950">
    <property type="entry name" value="NagB/RpiA/CoA transferase-like"/>
    <property type="match status" value="1"/>
</dbReference>
<evidence type="ECO:0000256" key="3">
    <source>
        <dbReference type="ARBA" id="ARBA00023125"/>
    </source>
</evidence>
<dbReference type="InterPro" id="IPR036388">
    <property type="entry name" value="WH-like_DNA-bd_sf"/>
</dbReference>
<reference evidence="6 7" key="1">
    <citation type="submission" date="2023-07" db="EMBL/GenBank/DDBJ databases">
        <authorList>
            <person name="Lian W.-H."/>
        </authorList>
    </citation>
    <scope>NUCLEOTIDE SEQUENCE [LARGE SCALE GENOMIC DNA]</scope>
    <source>
        <strain evidence="6 7">SYSU DXS3180</strain>
    </source>
</reference>
<evidence type="ECO:0000313" key="6">
    <source>
        <dbReference type="EMBL" id="MEX6690923.1"/>
    </source>
</evidence>
<dbReference type="Gene3D" id="3.40.50.1360">
    <property type="match status" value="1"/>
</dbReference>
<feature type="domain" description="HTH deoR-type" evidence="5">
    <location>
        <begin position="3"/>
        <end position="58"/>
    </location>
</feature>
<accession>A0ABV3ZM61</accession>
<dbReference type="InterPro" id="IPR018356">
    <property type="entry name" value="Tscrpt_reg_HTH_DeoR_CS"/>
</dbReference>
<dbReference type="Pfam" id="PF00455">
    <property type="entry name" value="DeoRC"/>
    <property type="match status" value="1"/>
</dbReference>
<keyword evidence="7" id="KW-1185">Reference proteome</keyword>
<dbReference type="GO" id="GO:0003677">
    <property type="term" value="F:DNA binding"/>
    <property type="evidence" value="ECO:0007669"/>
    <property type="project" value="UniProtKB-KW"/>
</dbReference>
<dbReference type="InterPro" id="IPR036390">
    <property type="entry name" value="WH_DNA-bd_sf"/>
</dbReference>
<dbReference type="InterPro" id="IPR014036">
    <property type="entry name" value="DeoR-like_C"/>
</dbReference>
<keyword evidence="2" id="KW-0805">Transcription regulation</keyword>
<keyword evidence="1" id="KW-0678">Repressor</keyword>